<dbReference type="Pfam" id="PF00155">
    <property type="entry name" value="Aminotran_1_2"/>
    <property type="match status" value="1"/>
</dbReference>
<dbReference type="InterPro" id="IPR024892">
    <property type="entry name" value="ArAT"/>
</dbReference>
<evidence type="ECO:0000256" key="2">
    <source>
        <dbReference type="ARBA" id="ARBA00011738"/>
    </source>
</evidence>
<dbReference type="PANTHER" id="PTHR43643:SF3">
    <property type="entry name" value="HISTIDINOL-PHOSPHATE AMINOTRANSFERASE"/>
    <property type="match status" value="1"/>
</dbReference>
<dbReference type="SUPFAM" id="SSF53383">
    <property type="entry name" value="PLP-dependent transferases"/>
    <property type="match status" value="1"/>
</dbReference>
<evidence type="ECO:0000256" key="5">
    <source>
        <dbReference type="ARBA" id="ARBA00022898"/>
    </source>
</evidence>
<sequence length="372" mass="39071">MAFMTASESTAPGIRLRPEIAALPPYRQGRPAPDDGFKLSSNENPHDPLPGVVEAVAAAASTINRYPDATALALRERLAARFGVTADEVIVGAGSVSLIAQFVLAAAGPGDEVVYSWRSFEAYPGLVTVAGATSVQVPNRPDHGHDLDAMADAITDRTRVVIVCSPNNPTGVIVTADEFEAFMARVPADRLVLLDEAYIEFVTDDEAVDGSTLLGRHPNLVLLRTFSKAYGLAGLRVGYAIGPVAILDAARATAIPLGVTAASSAGALASLEAAAEAELLERVSVIAERRDRLRAGLIAQGWPIPQAQGNFVWLPTGEHTVHVADRLFEASVVARAFPPSGIRISVGEEASVEILLGILGELVPTSQEGHPK</sequence>
<evidence type="ECO:0000256" key="4">
    <source>
        <dbReference type="ARBA" id="ARBA00022679"/>
    </source>
</evidence>
<feature type="region of interest" description="Disordered" evidence="7">
    <location>
        <begin position="24"/>
        <end position="45"/>
    </location>
</feature>
<dbReference type="CDD" id="cd00609">
    <property type="entry name" value="AAT_like"/>
    <property type="match status" value="1"/>
</dbReference>
<dbReference type="InterPro" id="IPR005861">
    <property type="entry name" value="HisP_aminotrans"/>
</dbReference>
<evidence type="ECO:0000256" key="3">
    <source>
        <dbReference type="ARBA" id="ARBA00022576"/>
    </source>
</evidence>
<dbReference type="InterPro" id="IPR015422">
    <property type="entry name" value="PyrdxlP-dep_Trfase_small"/>
</dbReference>
<evidence type="ECO:0000256" key="7">
    <source>
        <dbReference type="SAM" id="MobiDB-lite"/>
    </source>
</evidence>
<feature type="modified residue" description="N6-(pyridoxal phosphate)lysine" evidence="6">
    <location>
        <position position="228"/>
    </location>
</feature>
<dbReference type="HAMAP" id="MF_01023">
    <property type="entry name" value="HisC_aminotrans_2"/>
    <property type="match status" value="1"/>
</dbReference>
<dbReference type="HAMAP" id="MF_01513">
    <property type="entry name" value="Phe_aminotrans_2"/>
    <property type="match status" value="1"/>
</dbReference>
<dbReference type="InterPro" id="IPR050106">
    <property type="entry name" value="HistidinolP_aminotransfase"/>
</dbReference>
<accession>A0ABP4YV06</accession>
<keyword evidence="3 6" id="KW-0032">Aminotransferase</keyword>
<feature type="domain" description="Aminotransferase class I/classII large" evidence="8">
    <location>
        <begin position="35"/>
        <end position="357"/>
    </location>
</feature>
<protein>
    <recommendedName>
        <fullName evidence="6">Aromatic amino acid aminotransferase</fullName>
        <shortName evidence="6">ArAT</shortName>
        <ecNumber evidence="6">2.6.1.57</ecNumber>
    </recommendedName>
</protein>
<dbReference type="InterPro" id="IPR004839">
    <property type="entry name" value="Aminotransferase_I/II_large"/>
</dbReference>
<comment type="subunit">
    <text evidence="2 6">Homodimer.</text>
</comment>
<dbReference type="Gene3D" id="3.40.640.10">
    <property type="entry name" value="Type I PLP-dependent aspartate aminotransferase-like (Major domain)"/>
    <property type="match status" value="1"/>
</dbReference>
<evidence type="ECO:0000313" key="10">
    <source>
        <dbReference type="Proteomes" id="UP001501746"/>
    </source>
</evidence>
<evidence type="ECO:0000259" key="8">
    <source>
        <dbReference type="Pfam" id="PF00155"/>
    </source>
</evidence>
<comment type="function">
    <text evidence="6">Aminotransferase that catalyzes the conversion of aromatic amino acids and 2-oxoglutarate into corresponding aromatic oxo acids and L-glutamate.</text>
</comment>
<comment type="similarity">
    <text evidence="6">Belongs to the class-II pyridoxal-phosphate-dependent aminotransferase family.</text>
</comment>
<dbReference type="EC" id="2.6.1.57" evidence="6"/>
<gene>
    <name evidence="9" type="primary">hisC</name>
    <name evidence="6" type="synonym">pat</name>
    <name evidence="9" type="ORF">GCM10009750_08240</name>
</gene>
<dbReference type="InterPro" id="IPR015424">
    <property type="entry name" value="PyrdxlP-dep_Trfase"/>
</dbReference>
<dbReference type="Proteomes" id="UP001501746">
    <property type="component" value="Unassembled WGS sequence"/>
</dbReference>
<proteinExistence type="inferred from homology"/>
<dbReference type="InterPro" id="IPR001917">
    <property type="entry name" value="Aminotrans_II_pyridoxalP_BS"/>
</dbReference>
<comment type="catalytic activity">
    <reaction evidence="6">
        <text>an aromatic L-alpha-amino acid + 2-oxoglutarate = an aromatic oxo-acid + L-glutamate</text>
        <dbReference type="Rhea" id="RHEA:17533"/>
        <dbReference type="ChEBI" id="CHEBI:16810"/>
        <dbReference type="ChEBI" id="CHEBI:29985"/>
        <dbReference type="ChEBI" id="CHEBI:73309"/>
        <dbReference type="ChEBI" id="CHEBI:84824"/>
        <dbReference type="EC" id="2.6.1.57"/>
    </reaction>
</comment>
<dbReference type="PROSITE" id="PS00599">
    <property type="entry name" value="AA_TRANSFER_CLASS_2"/>
    <property type="match status" value="1"/>
</dbReference>
<comment type="cofactor">
    <cofactor evidence="1 6">
        <name>pyridoxal 5'-phosphate</name>
        <dbReference type="ChEBI" id="CHEBI:597326"/>
    </cofactor>
</comment>
<keyword evidence="4 6" id="KW-0808">Transferase</keyword>
<comment type="caution">
    <text evidence="9">The sequence shown here is derived from an EMBL/GenBank/DDBJ whole genome shotgun (WGS) entry which is preliminary data.</text>
</comment>
<organism evidence="9 10">
    <name type="scientific">Agromyces salentinus</name>
    <dbReference type="NCBI Taxonomy" id="269421"/>
    <lineage>
        <taxon>Bacteria</taxon>
        <taxon>Bacillati</taxon>
        <taxon>Actinomycetota</taxon>
        <taxon>Actinomycetes</taxon>
        <taxon>Micrococcales</taxon>
        <taxon>Microbacteriaceae</taxon>
        <taxon>Agromyces</taxon>
    </lineage>
</organism>
<keyword evidence="5 6" id="KW-0663">Pyridoxal phosphate</keyword>
<keyword evidence="10" id="KW-1185">Reference proteome</keyword>
<evidence type="ECO:0000256" key="6">
    <source>
        <dbReference type="HAMAP-Rule" id="MF_01513"/>
    </source>
</evidence>
<dbReference type="EMBL" id="BAAANK010000002">
    <property type="protein sequence ID" value="GAA1827126.1"/>
    <property type="molecule type" value="Genomic_DNA"/>
</dbReference>
<dbReference type="PANTHER" id="PTHR43643">
    <property type="entry name" value="HISTIDINOL-PHOSPHATE AMINOTRANSFERASE 2"/>
    <property type="match status" value="1"/>
</dbReference>
<name>A0ABP4YV06_9MICO</name>
<dbReference type="Gene3D" id="3.90.1150.10">
    <property type="entry name" value="Aspartate Aminotransferase, domain 1"/>
    <property type="match status" value="1"/>
</dbReference>
<dbReference type="InterPro" id="IPR015421">
    <property type="entry name" value="PyrdxlP-dep_Trfase_major"/>
</dbReference>
<dbReference type="NCBIfam" id="NF002878">
    <property type="entry name" value="PRK03321.1"/>
    <property type="match status" value="1"/>
</dbReference>
<evidence type="ECO:0000313" key="9">
    <source>
        <dbReference type="EMBL" id="GAA1827126.1"/>
    </source>
</evidence>
<evidence type="ECO:0000256" key="1">
    <source>
        <dbReference type="ARBA" id="ARBA00001933"/>
    </source>
</evidence>
<reference evidence="10" key="1">
    <citation type="journal article" date="2019" name="Int. J. Syst. Evol. Microbiol.">
        <title>The Global Catalogue of Microorganisms (GCM) 10K type strain sequencing project: providing services to taxonomists for standard genome sequencing and annotation.</title>
        <authorList>
            <consortium name="The Broad Institute Genomics Platform"/>
            <consortium name="The Broad Institute Genome Sequencing Center for Infectious Disease"/>
            <person name="Wu L."/>
            <person name="Ma J."/>
        </authorList>
    </citation>
    <scope>NUCLEOTIDE SEQUENCE [LARGE SCALE GENOMIC DNA]</scope>
    <source>
        <strain evidence="10">JCM 14323</strain>
    </source>
</reference>